<dbReference type="InterPro" id="IPR006119">
    <property type="entry name" value="Resolv_N"/>
</dbReference>
<dbReference type="Pfam" id="PF00239">
    <property type="entry name" value="Resolvase"/>
    <property type="match status" value="1"/>
</dbReference>
<evidence type="ECO:0000313" key="3">
    <source>
        <dbReference type="EMBL" id="AWN05230.1"/>
    </source>
</evidence>
<dbReference type="Gene3D" id="3.90.1750.20">
    <property type="entry name" value="Putative Large Serine Recombinase, Chain B, Domain 2"/>
    <property type="match status" value="1"/>
</dbReference>
<keyword evidence="1" id="KW-0175">Coiled coil</keyword>
<proteinExistence type="predicted"/>
<dbReference type="SMART" id="SM00857">
    <property type="entry name" value="Resolvase"/>
    <property type="match status" value="1"/>
</dbReference>
<dbReference type="RefSeq" id="YP_010754629.1">
    <property type="nucleotide sequence ID" value="NC_073462.1"/>
</dbReference>
<dbReference type="KEGG" id="vg:80019225"/>
<evidence type="ECO:0000313" key="4">
    <source>
        <dbReference type="Proteomes" id="UP000247188"/>
    </source>
</evidence>
<organism evidence="3 4">
    <name type="scientific">Streptomyces phage Ibantik</name>
    <dbReference type="NCBI Taxonomy" id="2182397"/>
    <lineage>
        <taxon>Viruses</taxon>
        <taxon>Duplodnaviria</taxon>
        <taxon>Heunggongvirae</taxon>
        <taxon>Uroviricota</taxon>
        <taxon>Caudoviricetes</taxon>
        <taxon>Ibantikvirus</taxon>
        <taxon>Ibantikvirus ibantik</taxon>
    </lineage>
</organism>
<evidence type="ECO:0000259" key="2">
    <source>
        <dbReference type="SMART" id="SM00857"/>
    </source>
</evidence>
<gene>
    <name evidence="3" type="primary">5</name>
    <name evidence="3" type="ORF">SEA_IBANTIK_5</name>
</gene>
<dbReference type="SUPFAM" id="SSF53041">
    <property type="entry name" value="Resolvase-like"/>
    <property type="match status" value="1"/>
</dbReference>
<dbReference type="PANTHER" id="PTHR30461">
    <property type="entry name" value="DNA-INVERTASE FROM LAMBDOID PROPHAGE"/>
    <property type="match status" value="1"/>
</dbReference>
<keyword evidence="4" id="KW-1185">Reference proteome</keyword>
<reference evidence="4" key="1">
    <citation type="submission" date="2018-04" db="EMBL/GenBank/DDBJ databases">
        <authorList>
            <person name="Go L.Y."/>
            <person name="Mitchell J.A."/>
        </authorList>
    </citation>
    <scope>NUCLEOTIDE SEQUENCE [LARGE SCALE GENOMIC DNA]</scope>
</reference>
<dbReference type="CDD" id="cd00338">
    <property type="entry name" value="Ser_Recombinase"/>
    <property type="match status" value="1"/>
</dbReference>
<name>A0A2U8UNS3_9CAUD</name>
<sequence>MRNGDITPEEAAELERKGVLKQRDDVKILADRHDREVIFYEDNNLSAFKRNVRRPRFQDMVRDLKAGKLAGMVVYDIDRGFRQPKDLESVIDIYQDFSEKKKVRLIFDTMSGQNFDLSTGDGRFTARLYVNIANKSSEDTSRRIARDNASKARKGVYHGGGPSFGWKEDDRTKLDPKAAGLVRDIVLGHLKGDKIATCMEYLSDKGAVNPTSGKPFTWAGTKTLIFRARNFGIRIYQGEPQLDDEGNYILGDWEPIFTKDDGTPDFDLWERLEALRKGKSPEGSQEKSTVKYLLSRIVRCGRCGYPMVGKTVWVRGTKSQSFAYNCNKSNPDACGKMGVTGPRVDELVKSLVWAQVLRASKNRQVPEPQESWSKEAELKDVEGQIAELKALWEAKEVRAATYVTTLDDLESRRTQLKAERAFHTATPAIRVITPELLKNGWEGLSVERQRIIIRSVLKAVIIHPARDGKKGGPFDPARVEPVFA</sequence>
<feature type="coiled-coil region" evidence="1">
    <location>
        <begin position="399"/>
        <end position="426"/>
    </location>
</feature>
<dbReference type="InterPro" id="IPR038109">
    <property type="entry name" value="DNA_bind_recomb_sf"/>
</dbReference>
<dbReference type="InterPro" id="IPR036162">
    <property type="entry name" value="Resolvase-like_N_sf"/>
</dbReference>
<evidence type="ECO:0000256" key="1">
    <source>
        <dbReference type="SAM" id="Coils"/>
    </source>
</evidence>
<dbReference type="Gene3D" id="3.40.50.1390">
    <property type="entry name" value="Resolvase, N-terminal catalytic domain"/>
    <property type="match status" value="1"/>
</dbReference>
<dbReference type="InterPro" id="IPR050639">
    <property type="entry name" value="SSR_resolvase"/>
</dbReference>
<dbReference type="GO" id="GO:0000150">
    <property type="term" value="F:DNA strand exchange activity"/>
    <property type="evidence" value="ECO:0007669"/>
    <property type="project" value="InterPro"/>
</dbReference>
<dbReference type="Pfam" id="PF13408">
    <property type="entry name" value="Zn_ribbon_recom"/>
    <property type="match status" value="1"/>
</dbReference>
<accession>A0A2U8UNS3</accession>
<dbReference type="PANTHER" id="PTHR30461:SF23">
    <property type="entry name" value="DNA RECOMBINASE-RELATED"/>
    <property type="match status" value="1"/>
</dbReference>
<dbReference type="Proteomes" id="UP000247188">
    <property type="component" value="Segment"/>
</dbReference>
<dbReference type="GeneID" id="80019225"/>
<dbReference type="EMBL" id="MH155870">
    <property type="protein sequence ID" value="AWN05230.1"/>
    <property type="molecule type" value="Genomic_DNA"/>
</dbReference>
<dbReference type="InterPro" id="IPR025827">
    <property type="entry name" value="Zn_ribbon_recom_dom"/>
</dbReference>
<dbReference type="GO" id="GO:0003677">
    <property type="term" value="F:DNA binding"/>
    <property type="evidence" value="ECO:0007669"/>
    <property type="project" value="InterPro"/>
</dbReference>
<feature type="domain" description="Resolvase/invertase-type recombinase catalytic" evidence="2">
    <location>
        <begin position="11"/>
        <end position="157"/>
    </location>
</feature>
<protein>
    <submittedName>
        <fullName evidence="3">Integrase</fullName>
    </submittedName>
</protein>